<protein>
    <recommendedName>
        <fullName evidence="2 6">Adenine deaminase</fullName>
        <shortName evidence="6">Adenase</shortName>
        <shortName evidence="6">Adenine aminase</shortName>
        <ecNumber evidence="2 6">3.5.4.2</ecNumber>
    </recommendedName>
</protein>
<evidence type="ECO:0000259" key="8">
    <source>
        <dbReference type="Pfam" id="PF13382"/>
    </source>
</evidence>
<dbReference type="OrthoDB" id="9775607at2"/>
<comment type="catalytic activity">
    <reaction evidence="5 6">
        <text>adenine + H2O + H(+) = hypoxanthine + NH4(+)</text>
        <dbReference type="Rhea" id="RHEA:23688"/>
        <dbReference type="ChEBI" id="CHEBI:15377"/>
        <dbReference type="ChEBI" id="CHEBI:15378"/>
        <dbReference type="ChEBI" id="CHEBI:16708"/>
        <dbReference type="ChEBI" id="CHEBI:17368"/>
        <dbReference type="ChEBI" id="CHEBI:28938"/>
        <dbReference type="EC" id="3.5.4.2"/>
    </reaction>
</comment>
<comment type="cofactor">
    <cofactor evidence="6">
        <name>Mn(2+)</name>
        <dbReference type="ChEBI" id="CHEBI:29035"/>
    </cofactor>
</comment>
<dbReference type="Proteomes" id="UP000095350">
    <property type="component" value="Unassembled WGS sequence"/>
</dbReference>
<dbReference type="Gene3D" id="3.20.20.140">
    <property type="entry name" value="Metal-dependent hydrolases"/>
    <property type="match status" value="1"/>
</dbReference>
<dbReference type="SUPFAM" id="SSF51338">
    <property type="entry name" value="Composite domain of metallo-dependent hydrolases"/>
    <property type="match status" value="1"/>
</dbReference>
<dbReference type="InterPro" id="IPR006680">
    <property type="entry name" value="Amidohydro-rel"/>
</dbReference>
<feature type="domain" description="Adenine deaminase C-terminal" evidence="8">
    <location>
        <begin position="396"/>
        <end position="557"/>
    </location>
</feature>
<dbReference type="NCBIfam" id="TIGR01178">
    <property type="entry name" value="ade"/>
    <property type="match status" value="1"/>
</dbReference>
<keyword evidence="3 6" id="KW-0378">Hydrolase</keyword>
<dbReference type="PANTHER" id="PTHR11113:SF2">
    <property type="entry name" value="ADENINE DEAMINASE"/>
    <property type="match status" value="1"/>
</dbReference>
<feature type="domain" description="Amidohydrolase-related" evidence="7">
    <location>
        <begin position="64"/>
        <end position="347"/>
    </location>
</feature>
<evidence type="ECO:0000256" key="3">
    <source>
        <dbReference type="ARBA" id="ARBA00022801"/>
    </source>
</evidence>
<name>A0A173VW92_9FIRM</name>
<evidence type="ECO:0000256" key="2">
    <source>
        <dbReference type="ARBA" id="ARBA00012782"/>
    </source>
</evidence>
<evidence type="ECO:0000313" key="9">
    <source>
        <dbReference type="EMBL" id="CUN30228.1"/>
    </source>
</evidence>
<dbReference type="InterPro" id="IPR006679">
    <property type="entry name" value="Adenine_deam"/>
</dbReference>
<dbReference type="InterPro" id="IPR032466">
    <property type="entry name" value="Metal_Hydrolase"/>
</dbReference>
<dbReference type="PANTHER" id="PTHR11113">
    <property type="entry name" value="N-ACETYLGLUCOSAMINE-6-PHOSPHATE DEACETYLASE"/>
    <property type="match status" value="1"/>
</dbReference>
<dbReference type="CDD" id="cd01295">
    <property type="entry name" value="AdeC"/>
    <property type="match status" value="1"/>
</dbReference>
<evidence type="ECO:0000256" key="6">
    <source>
        <dbReference type="HAMAP-Rule" id="MF_01518"/>
    </source>
</evidence>
<accession>A0A173VW92</accession>
<dbReference type="GO" id="GO:0000034">
    <property type="term" value="F:adenine deaminase activity"/>
    <property type="evidence" value="ECO:0007669"/>
    <property type="project" value="UniProtKB-UniRule"/>
</dbReference>
<keyword evidence="4 6" id="KW-0464">Manganese</keyword>
<dbReference type="GO" id="GO:0006146">
    <property type="term" value="P:adenine catabolic process"/>
    <property type="evidence" value="ECO:0007669"/>
    <property type="project" value="InterPro"/>
</dbReference>
<dbReference type="STRING" id="166486.ERS852572_03468"/>
<dbReference type="PaxDb" id="166486-ERS852572_03468"/>
<evidence type="ECO:0000256" key="1">
    <source>
        <dbReference type="ARBA" id="ARBA00006773"/>
    </source>
</evidence>
<gene>
    <name evidence="9" type="primary">adeC</name>
    <name evidence="6" type="synonym">ade</name>
    <name evidence="9" type="ORF">ERS852572_03468</name>
</gene>
<organism evidence="9 10">
    <name type="scientific">Roseburia intestinalis</name>
    <dbReference type="NCBI Taxonomy" id="166486"/>
    <lineage>
        <taxon>Bacteria</taxon>
        <taxon>Bacillati</taxon>
        <taxon>Bacillota</taxon>
        <taxon>Clostridia</taxon>
        <taxon>Lachnospirales</taxon>
        <taxon>Lachnospiraceae</taxon>
        <taxon>Roseburia</taxon>
    </lineage>
</organism>
<dbReference type="InterPro" id="IPR026912">
    <property type="entry name" value="Adenine_deam_C"/>
</dbReference>
<dbReference type="HAMAP" id="MF_01518">
    <property type="entry name" value="Adenine_deamin"/>
    <property type="match status" value="1"/>
</dbReference>
<dbReference type="AlphaFoldDB" id="A0A173VW92"/>
<proteinExistence type="inferred from homology"/>
<dbReference type="InterPro" id="IPR011059">
    <property type="entry name" value="Metal-dep_hydrolase_composite"/>
</dbReference>
<evidence type="ECO:0000256" key="5">
    <source>
        <dbReference type="ARBA" id="ARBA00047720"/>
    </source>
</evidence>
<sequence length="562" mass="61100">MLERKRKLDCANGREKADLVLKNGNVLNVFTEEVLKADVAICGDTIVGVGEYEGKEEIDCTGKYLVPGFIDAHMHIESCMAAPGELAKVLAKAGTTTIIADPHEIVNVSGTKGMDYFLKCAAKLLVNVFFMVPSAVPATDVETNGCGEFLASDMMKYVDNARVLGLGETMRFMECCEGEKRMADKLELFAKKHIDGHAPGIRGKEVQAYRLAGVENDHECSTAEEVLDKLRAGLHIYVREGSGAKNLETLIKTMLDAGVCLDRCAFCTDDKHVEEIRKEGHISTCIRKAIALGVPVAKAYKMGSYQAAEFYGLKNYGAIGAGYRADIVFLDDLEQVRPLDVMKDGRILTEEDYAKDYSVPVPDELLHTVHVGEVTKEKIRLSCDGKTDVIQMNPHQIVTTHLVEEVPTENGYFKSDGVYNKICVVERHGKTGEIGVAPLKGFGVKGGAVATSVAHDSHNLIVAGDNDEDILAAIKGVEENQGGYVIASGGKVVDVLPLPICGLMSEKSCDEITEKVADMLEKAKKLGISEDIDPFITLSFMALTVIPEIRVTERGVYLFGAK</sequence>
<dbReference type="EMBL" id="CYXZ01000037">
    <property type="protein sequence ID" value="CUN30228.1"/>
    <property type="molecule type" value="Genomic_DNA"/>
</dbReference>
<dbReference type="Gene3D" id="2.30.40.10">
    <property type="entry name" value="Urease, subunit C, domain 1"/>
    <property type="match status" value="1"/>
</dbReference>
<dbReference type="Pfam" id="PF01979">
    <property type="entry name" value="Amidohydro_1"/>
    <property type="match status" value="1"/>
</dbReference>
<evidence type="ECO:0000256" key="4">
    <source>
        <dbReference type="ARBA" id="ARBA00023211"/>
    </source>
</evidence>
<evidence type="ECO:0000259" key="7">
    <source>
        <dbReference type="Pfam" id="PF01979"/>
    </source>
</evidence>
<dbReference type="EC" id="3.5.4.2" evidence="2 6"/>
<dbReference type="GeneID" id="61432358"/>
<reference evidence="9 10" key="1">
    <citation type="submission" date="2015-09" db="EMBL/GenBank/DDBJ databases">
        <authorList>
            <consortium name="Pathogen Informatics"/>
        </authorList>
    </citation>
    <scope>NUCLEOTIDE SEQUENCE [LARGE SCALE GENOMIC DNA]</scope>
    <source>
        <strain evidence="9 10">2789STDY5834960</strain>
    </source>
</reference>
<evidence type="ECO:0000313" key="10">
    <source>
        <dbReference type="Proteomes" id="UP000095350"/>
    </source>
</evidence>
<dbReference type="SUPFAM" id="SSF51556">
    <property type="entry name" value="Metallo-dependent hydrolases"/>
    <property type="match status" value="1"/>
</dbReference>
<comment type="similarity">
    <text evidence="1 6">Belongs to the metallo-dependent hydrolases superfamily. Adenine deaminase family.</text>
</comment>
<dbReference type="Pfam" id="PF13382">
    <property type="entry name" value="Adenine_deam_C"/>
    <property type="match status" value="1"/>
</dbReference>
<dbReference type="RefSeq" id="WP_055195947.1">
    <property type="nucleotide sequence ID" value="NZ_CABIYH010000037.1"/>
</dbReference>